<feature type="transmembrane region" description="Helical" evidence="12">
    <location>
        <begin position="96"/>
        <end position="119"/>
    </location>
</feature>
<dbReference type="GO" id="GO:0005886">
    <property type="term" value="C:plasma membrane"/>
    <property type="evidence" value="ECO:0007669"/>
    <property type="project" value="UniProtKB-SubCell"/>
</dbReference>
<keyword evidence="8" id="KW-0325">Glycoprotein</keyword>
<dbReference type="SUPFAM" id="SSF81321">
    <property type="entry name" value="Family A G protein-coupled receptor-like"/>
    <property type="match status" value="1"/>
</dbReference>
<feature type="compositionally biased region" description="Polar residues" evidence="11">
    <location>
        <begin position="317"/>
        <end position="336"/>
    </location>
</feature>
<dbReference type="OrthoDB" id="5976507at2759"/>
<dbReference type="Gene3D" id="1.20.1070.10">
    <property type="entry name" value="Rhodopsin 7-helix transmembrane proteins"/>
    <property type="match status" value="1"/>
</dbReference>
<feature type="transmembrane region" description="Helical" evidence="12">
    <location>
        <begin position="227"/>
        <end position="248"/>
    </location>
</feature>
<keyword evidence="7 10" id="KW-0675">Receptor</keyword>
<dbReference type="PANTHER" id="PTHR24246">
    <property type="entry name" value="OLFACTORY RECEPTOR AND ADENOSINE RECEPTOR"/>
    <property type="match status" value="1"/>
</dbReference>
<dbReference type="PROSITE" id="PS50262">
    <property type="entry name" value="G_PROTEIN_RECEP_F1_2"/>
    <property type="match status" value="1"/>
</dbReference>
<dbReference type="PANTHER" id="PTHR24246:SF27">
    <property type="entry name" value="ADENOSINE RECEPTOR, ISOFORM A"/>
    <property type="match status" value="1"/>
</dbReference>
<keyword evidence="5 10" id="KW-0297">G-protein coupled receptor</keyword>
<reference evidence="13" key="1">
    <citation type="submission" date="2020-04" db="EMBL/GenBank/DDBJ databases">
        <authorList>
            <person name="Alioto T."/>
            <person name="Alioto T."/>
            <person name="Gomez Garrido J."/>
        </authorList>
    </citation>
    <scope>NUCLEOTIDE SEQUENCE</scope>
    <source>
        <strain evidence="13">A484AB</strain>
    </source>
</reference>
<evidence type="ECO:0000313" key="14">
    <source>
        <dbReference type="Proteomes" id="UP001152795"/>
    </source>
</evidence>
<dbReference type="InterPro" id="IPR000276">
    <property type="entry name" value="GPCR_Rhodpsn"/>
</dbReference>
<dbReference type="EMBL" id="CACRXK020023154">
    <property type="protein sequence ID" value="CAB4037487.1"/>
    <property type="molecule type" value="Genomic_DNA"/>
</dbReference>
<keyword evidence="4 12" id="KW-1133">Transmembrane helix</keyword>
<dbReference type="PRINTS" id="PR00237">
    <property type="entry name" value="GPCRRHODOPSN"/>
</dbReference>
<gene>
    <name evidence="13" type="ORF">PACLA_8A065102</name>
</gene>
<evidence type="ECO:0000256" key="4">
    <source>
        <dbReference type="ARBA" id="ARBA00022989"/>
    </source>
</evidence>
<feature type="transmembrane region" description="Helical" evidence="12">
    <location>
        <begin position="58"/>
        <end position="76"/>
    </location>
</feature>
<feature type="transmembrane region" description="Helical" evidence="12">
    <location>
        <begin position="25"/>
        <end position="46"/>
    </location>
</feature>
<evidence type="ECO:0000256" key="1">
    <source>
        <dbReference type="ARBA" id="ARBA00004651"/>
    </source>
</evidence>
<dbReference type="Proteomes" id="UP001152795">
    <property type="component" value="Unassembled WGS sequence"/>
</dbReference>
<keyword evidence="14" id="KW-1185">Reference proteome</keyword>
<evidence type="ECO:0000256" key="6">
    <source>
        <dbReference type="ARBA" id="ARBA00023136"/>
    </source>
</evidence>
<accession>A0A7D9LPW2</accession>
<evidence type="ECO:0000256" key="10">
    <source>
        <dbReference type="RuleBase" id="RU000688"/>
    </source>
</evidence>
<protein>
    <submittedName>
        <fullName evidence="13">Histamine H2 receptor-like</fullName>
    </submittedName>
</protein>
<sequence length="361" mass="40580">MSSLNANQKRCLGVWPNEEISYTNASMSGFLSLITIPGNLLVLIVVFKNPNGKMRTPFNWFILNLALADLLVGMIVEPLSVVVHAREGLGYPLKYHVYLQPVYFTSCTASVFSLGMLTIDRYIAITSPMQYRATLSNKRAAISSLAIWIISTSLPFLQQEIGFLWYFFVFGNASVLVTFFVLLFAFVRVHLTLRAQIKELESIQGRSEENQARNNALRTEARITKTFMFMLLAFIFCYTPSLIMIYLMNLCTVCSCQAIHWFRDLSYVFIVLNSSVNPFLYAWRLPNFREAIKALFKRSTSQQLTAAANRSPLPAAQRNNGTTAMTNVSSESNGATPAQPKKDDVPGAKVNEVAICVEERL</sequence>
<comment type="caution">
    <text evidence="13">The sequence shown here is derived from an EMBL/GenBank/DDBJ whole genome shotgun (WGS) entry which is preliminary data.</text>
</comment>
<dbReference type="Pfam" id="PF00001">
    <property type="entry name" value="7tm_1"/>
    <property type="match status" value="1"/>
</dbReference>
<keyword evidence="2" id="KW-1003">Cell membrane</keyword>
<evidence type="ECO:0000256" key="5">
    <source>
        <dbReference type="ARBA" id="ARBA00023040"/>
    </source>
</evidence>
<evidence type="ECO:0000256" key="2">
    <source>
        <dbReference type="ARBA" id="ARBA00022475"/>
    </source>
</evidence>
<organism evidence="13 14">
    <name type="scientific">Paramuricea clavata</name>
    <name type="common">Red gorgonian</name>
    <name type="synonym">Violescent sea-whip</name>
    <dbReference type="NCBI Taxonomy" id="317549"/>
    <lineage>
        <taxon>Eukaryota</taxon>
        <taxon>Metazoa</taxon>
        <taxon>Cnidaria</taxon>
        <taxon>Anthozoa</taxon>
        <taxon>Octocorallia</taxon>
        <taxon>Malacalcyonacea</taxon>
        <taxon>Plexauridae</taxon>
        <taxon>Paramuricea</taxon>
    </lineage>
</organism>
<keyword evidence="3 10" id="KW-0812">Transmembrane</keyword>
<evidence type="ECO:0000256" key="9">
    <source>
        <dbReference type="ARBA" id="ARBA00023224"/>
    </source>
</evidence>
<proteinExistence type="inferred from homology"/>
<evidence type="ECO:0000256" key="8">
    <source>
        <dbReference type="ARBA" id="ARBA00023180"/>
    </source>
</evidence>
<name>A0A7D9LPW2_PARCT</name>
<evidence type="ECO:0000256" key="12">
    <source>
        <dbReference type="SAM" id="Phobius"/>
    </source>
</evidence>
<comment type="similarity">
    <text evidence="10">Belongs to the G-protein coupled receptor 1 family.</text>
</comment>
<dbReference type="GO" id="GO:0004930">
    <property type="term" value="F:G protein-coupled receptor activity"/>
    <property type="evidence" value="ECO:0007669"/>
    <property type="project" value="UniProtKB-KW"/>
</dbReference>
<comment type="subcellular location">
    <subcellularLocation>
        <location evidence="1">Cell membrane</location>
        <topology evidence="1">Multi-pass membrane protein</topology>
    </subcellularLocation>
</comment>
<feature type="transmembrane region" description="Helical" evidence="12">
    <location>
        <begin position="163"/>
        <end position="187"/>
    </location>
</feature>
<keyword evidence="6 12" id="KW-0472">Membrane</keyword>
<dbReference type="AlphaFoldDB" id="A0A7D9LPW2"/>
<feature type="region of interest" description="Disordered" evidence="11">
    <location>
        <begin position="306"/>
        <end position="347"/>
    </location>
</feature>
<evidence type="ECO:0000313" key="13">
    <source>
        <dbReference type="EMBL" id="CAB4037487.1"/>
    </source>
</evidence>
<evidence type="ECO:0000256" key="3">
    <source>
        <dbReference type="ARBA" id="ARBA00022692"/>
    </source>
</evidence>
<evidence type="ECO:0000256" key="7">
    <source>
        <dbReference type="ARBA" id="ARBA00023170"/>
    </source>
</evidence>
<dbReference type="InterPro" id="IPR017452">
    <property type="entry name" value="GPCR_Rhodpsn_7TM"/>
</dbReference>
<dbReference type="PROSITE" id="PS00237">
    <property type="entry name" value="G_PROTEIN_RECEP_F1_1"/>
    <property type="match status" value="1"/>
</dbReference>
<feature type="transmembrane region" description="Helical" evidence="12">
    <location>
        <begin position="140"/>
        <end position="157"/>
    </location>
</feature>
<dbReference type="SMART" id="SM01381">
    <property type="entry name" value="7TM_GPCR_Srsx"/>
    <property type="match status" value="1"/>
</dbReference>
<dbReference type="CDD" id="cd00637">
    <property type="entry name" value="7tm_classA_rhodopsin-like"/>
    <property type="match status" value="1"/>
</dbReference>
<keyword evidence="9 10" id="KW-0807">Transducer</keyword>
<evidence type="ECO:0000256" key="11">
    <source>
        <dbReference type="SAM" id="MobiDB-lite"/>
    </source>
</evidence>